<dbReference type="GO" id="GO:0006508">
    <property type="term" value="P:proteolysis"/>
    <property type="evidence" value="ECO:0007669"/>
    <property type="project" value="UniProtKB-KW"/>
</dbReference>
<dbReference type="PRINTS" id="PR00781">
    <property type="entry name" value="LIPOSIGPTASE"/>
</dbReference>
<evidence type="ECO:0000256" key="1">
    <source>
        <dbReference type="ARBA" id="ARBA00006139"/>
    </source>
</evidence>
<protein>
    <recommendedName>
        <fullName evidence="9">Lipoprotein signal peptidase</fullName>
        <ecNumber evidence="9">3.4.23.36</ecNumber>
    </recommendedName>
    <alternativeName>
        <fullName evidence="9">Prolipoprotein signal peptidase</fullName>
    </alternativeName>
    <alternativeName>
        <fullName evidence="9">Signal peptidase II</fullName>
        <shortName evidence="9">SPase II</shortName>
    </alternativeName>
</protein>
<dbReference type="UniPathway" id="UPA00665"/>
<evidence type="ECO:0000256" key="7">
    <source>
        <dbReference type="ARBA" id="ARBA00022989"/>
    </source>
</evidence>
<keyword evidence="13" id="KW-1185">Reference proteome</keyword>
<comment type="function">
    <text evidence="9">This protein specifically catalyzes the removal of signal peptides from prolipoproteins.</text>
</comment>
<keyword evidence="5 9" id="KW-0064">Aspartyl protease</keyword>
<gene>
    <name evidence="9" type="primary">lspA</name>
    <name evidence="12" type="ORF">CLV28_2902</name>
</gene>
<evidence type="ECO:0000256" key="6">
    <source>
        <dbReference type="ARBA" id="ARBA00022801"/>
    </source>
</evidence>
<dbReference type="EMBL" id="PGFE01000006">
    <property type="protein sequence ID" value="PJJ69092.1"/>
    <property type="molecule type" value="Genomic_DNA"/>
</dbReference>
<dbReference type="GO" id="GO:0004190">
    <property type="term" value="F:aspartic-type endopeptidase activity"/>
    <property type="evidence" value="ECO:0007669"/>
    <property type="project" value="UniProtKB-UniRule"/>
</dbReference>
<evidence type="ECO:0000256" key="4">
    <source>
        <dbReference type="ARBA" id="ARBA00022692"/>
    </source>
</evidence>
<evidence type="ECO:0000256" key="2">
    <source>
        <dbReference type="ARBA" id="ARBA00022475"/>
    </source>
</evidence>
<feature type="active site" evidence="9">
    <location>
        <position position="152"/>
    </location>
</feature>
<comment type="caution">
    <text evidence="12">The sequence shown here is derived from an EMBL/GenBank/DDBJ whole genome shotgun (WGS) entry which is preliminary data.</text>
</comment>
<dbReference type="PANTHER" id="PTHR33695:SF1">
    <property type="entry name" value="LIPOPROTEIN SIGNAL PEPTIDASE"/>
    <property type="match status" value="1"/>
</dbReference>
<evidence type="ECO:0000313" key="12">
    <source>
        <dbReference type="EMBL" id="PJJ69092.1"/>
    </source>
</evidence>
<comment type="catalytic activity">
    <reaction evidence="9">
        <text>Release of signal peptides from bacterial membrane prolipoproteins. Hydrolyzes -Xaa-Yaa-Zaa-|-(S,diacylglyceryl)Cys-, in which Xaa is hydrophobic (preferably Leu), and Yaa (Ala or Ser) and Zaa (Gly or Ala) have small, neutral side chains.</text>
        <dbReference type="EC" id="3.4.23.36"/>
    </reaction>
</comment>
<dbReference type="OrthoDB" id="4308908at2"/>
<evidence type="ECO:0000256" key="10">
    <source>
        <dbReference type="RuleBase" id="RU004181"/>
    </source>
</evidence>
<organism evidence="12 13">
    <name type="scientific">Sediminihabitans luteus</name>
    <dbReference type="NCBI Taxonomy" id="1138585"/>
    <lineage>
        <taxon>Bacteria</taxon>
        <taxon>Bacillati</taxon>
        <taxon>Actinomycetota</taxon>
        <taxon>Actinomycetes</taxon>
        <taxon>Micrococcales</taxon>
        <taxon>Cellulomonadaceae</taxon>
        <taxon>Sediminihabitans</taxon>
    </lineage>
</organism>
<keyword evidence="4 9" id="KW-0812">Transmembrane</keyword>
<feature type="active site" evidence="9">
    <location>
        <position position="139"/>
    </location>
</feature>
<evidence type="ECO:0000313" key="13">
    <source>
        <dbReference type="Proteomes" id="UP000231693"/>
    </source>
</evidence>
<dbReference type="Proteomes" id="UP000231693">
    <property type="component" value="Unassembled WGS sequence"/>
</dbReference>
<feature type="transmembrane region" description="Helical" evidence="9">
    <location>
        <begin position="143"/>
        <end position="168"/>
    </location>
</feature>
<evidence type="ECO:0000256" key="9">
    <source>
        <dbReference type="HAMAP-Rule" id="MF_00161"/>
    </source>
</evidence>
<feature type="region of interest" description="Disordered" evidence="11">
    <location>
        <begin position="179"/>
        <end position="221"/>
    </location>
</feature>
<feature type="compositionally biased region" description="Low complexity" evidence="11">
    <location>
        <begin position="185"/>
        <end position="200"/>
    </location>
</feature>
<dbReference type="GO" id="GO:0005886">
    <property type="term" value="C:plasma membrane"/>
    <property type="evidence" value="ECO:0007669"/>
    <property type="project" value="UniProtKB-SubCell"/>
</dbReference>
<comment type="pathway">
    <text evidence="9">Protein modification; lipoprotein biosynthesis (signal peptide cleavage).</text>
</comment>
<keyword evidence="8 9" id="KW-0472">Membrane</keyword>
<reference evidence="12 13" key="1">
    <citation type="submission" date="2017-11" db="EMBL/GenBank/DDBJ databases">
        <title>Genomic Encyclopedia of Archaeal and Bacterial Type Strains, Phase II (KMG-II): From Individual Species to Whole Genera.</title>
        <authorList>
            <person name="Goeker M."/>
        </authorList>
    </citation>
    <scope>NUCLEOTIDE SEQUENCE [LARGE SCALE GENOMIC DNA]</scope>
    <source>
        <strain evidence="12 13">DSM 25478</strain>
    </source>
</reference>
<dbReference type="HAMAP" id="MF_00161">
    <property type="entry name" value="LspA"/>
    <property type="match status" value="1"/>
</dbReference>
<evidence type="ECO:0000256" key="11">
    <source>
        <dbReference type="SAM" id="MobiDB-lite"/>
    </source>
</evidence>
<dbReference type="PANTHER" id="PTHR33695">
    <property type="entry name" value="LIPOPROTEIN SIGNAL PEPTIDASE"/>
    <property type="match status" value="1"/>
</dbReference>
<feature type="transmembrane region" description="Helical" evidence="9">
    <location>
        <begin position="72"/>
        <end position="95"/>
    </location>
</feature>
<accession>A0A2M9CCI6</accession>
<name>A0A2M9CCI6_9CELL</name>
<dbReference type="EC" id="3.4.23.36" evidence="9"/>
<feature type="compositionally biased region" description="Low complexity" evidence="11">
    <location>
        <begin position="209"/>
        <end position="221"/>
    </location>
</feature>
<dbReference type="AlphaFoldDB" id="A0A2M9CCI6"/>
<dbReference type="PROSITE" id="PS00855">
    <property type="entry name" value="SPASE_II"/>
    <property type="match status" value="1"/>
</dbReference>
<keyword evidence="2 9" id="KW-1003">Cell membrane</keyword>
<keyword evidence="6 9" id="KW-0378">Hydrolase</keyword>
<comment type="subcellular location">
    <subcellularLocation>
        <location evidence="9">Cell membrane</location>
        <topology evidence="9">Multi-pass membrane protein</topology>
    </subcellularLocation>
</comment>
<feature type="transmembrane region" description="Helical" evidence="9">
    <location>
        <begin position="107"/>
        <end position="123"/>
    </location>
</feature>
<comment type="similarity">
    <text evidence="1 9 10">Belongs to the peptidase A8 family.</text>
</comment>
<proteinExistence type="inferred from homology"/>
<evidence type="ECO:0000256" key="3">
    <source>
        <dbReference type="ARBA" id="ARBA00022670"/>
    </source>
</evidence>
<evidence type="ECO:0000256" key="5">
    <source>
        <dbReference type="ARBA" id="ARBA00022750"/>
    </source>
</evidence>
<sequence>MPTPAPDDRSPSTTRGAGPRRALIVWTAVLAVLVIVLDQLTKVWAEDALADRDRIPVIGDLLGLDLVFNPGAALGIGNGMTWILTIVVVAVVVVVVRMTSRIGSRGWAIAFGLLLGGAIGNLIDRLTNEPGFGRGHVVDFIDYGVFIGNVADVAIVAAAVMIALLAILGIGIDGSRVSSDEARTGDATADDGAPRVAASDARPDDASADDTASADDAGGRA</sequence>
<keyword evidence="7 9" id="KW-1133">Transmembrane helix</keyword>
<evidence type="ECO:0000256" key="8">
    <source>
        <dbReference type="ARBA" id="ARBA00023136"/>
    </source>
</evidence>
<dbReference type="RefSeq" id="WP_100424032.1">
    <property type="nucleotide sequence ID" value="NZ_BOOX01000008.1"/>
</dbReference>
<dbReference type="Pfam" id="PF01252">
    <property type="entry name" value="Peptidase_A8"/>
    <property type="match status" value="1"/>
</dbReference>
<dbReference type="InterPro" id="IPR001872">
    <property type="entry name" value="Peptidase_A8"/>
</dbReference>
<feature type="transmembrane region" description="Helical" evidence="9">
    <location>
        <begin position="21"/>
        <end position="37"/>
    </location>
</feature>
<keyword evidence="3 9" id="KW-0645">Protease</keyword>